<dbReference type="AlphaFoldDB" id="A0A9P4T608"/>
<evidence type="ECO:0000313" key="1">
    <source>
        <dbReference type="EMBL" id="KAF2995326.1"/>
    </source>
</evidence>
<evidence type="ECO:0000313" key="2">
    <source>
        <dbReference type="Proteomes" id="UP000801428"/>
    </source>
</evidence>
<organism evidence="1 2">
    <name type="scientific">Curvularia kusanoi</name>
    <name type="common">Cochliobolus kusanoi</name>
    <dbReference type="NCBI Taxonomy" id="90978"/>
    <lineage>
        <taxon>Eukaryota</taxon>
        <taxon>Fungi</taxon>
        <taxon>Dikarya</taxon>
        <taxon>Ascomycota</taxon>
        <taxon>Pezizomycotina</taxon>
        <taxon>Dothideomycetes</taxon>
        <taxon>Pleosporomycetidae</taxon>
        <taxon>Pleosporales</taxon>
        <taxon>Pleosporineae</taxon>
        <taxon>Pleosporaceae</taxon>
        <taxon>Curvularia</taxon>
    </lineage>
</organism>
<dbReference type="Proteomes" id="UP000801428">
    <property type="component" value="Unassembled WGS sequence"/>
</dbReference>
<proteinExistence type="predicted"/>
<sequence>MVAEVTCGKKSLGMQSVSDDLNGDLSTEDVLLASALLCVYESLDATLPEWSKHLSGVMSLLGLQNRHHNSLRLSDADIITSPTNSYLASDAQKVTFWIMVRQDMLAAC</sequence>
<name>A0A9P4T608_CURKU</name>
<accession>A0A9P4T608</accession>
<gene>
    <name evidence="1" type="ORF">E8E13_000894</name>
</gene>
<keyword evidence="2" id="KW-1185">Reference proteome</keyword>
<dbReference type="EMBL" id="SWKU01000033">
    <property type="protein sequence ID" value="KAF2995326.1"/>
    <property type="molecule type" value="Genomic_DNA"/>
</dbReference>
<reference evidence="1" key="1">
    <citation type="submission" date="2019-04" db="EMBL/GenBank/DDBJ databases">
        <title>Sequencing of skin fungus with MAO and IRED activity.</title>
        <authorList>
            <person name="Marsaioli A.J."/>
            <person name="Bonatto J.M.C."/>
            <person name="Reis Junior O."/>
        </authorList>
    </citation>
    <scope>NUCLEOTIDE SEQUENCE</scope>
    <source>
        <strain evidence="1">30M1</strain>
    </source>
</reference>
<protein>
    <submittedName>
        <fullName evidence="1">Uncharacterized protein</fullName>
    </submittedName>
</protein>
<dbReference type="OrthoDB" id="5418899at2759"/>
<comment type="caution">
    <text evidence="1">The sequence shown here is derived from an EMBL/GenBank/DDBJ whole genome shotgun (WGS) entry which is preliminary data.</text>
</comment>